<feature type="binding site" evidence="9">
    <location>
        <position position="144"/>
    </location>
    <ligand>
        <name>substrate</name>
    </ligand>
</feature>
<accession>A0A1N6DGL7</accession>
<feature type="binding site" evidence="9">
    <location>
        <position position="140"/>
    </location>
    <ligand>
        <name>S-adenosyl-L-methionine</name>
        <dbReference type="ChEBI" id="CHEBI:59789"/>
    </ligand>
</feature>
<comment type="catalytic activity">
    <reaction evidence="1 9">
        <text>guanosine(46) in tRNA + S-adenosyl-L-methionine = N(7)-methylguanosine(46) in tRNA + S-adenosyl-L-homocysteine</text>
        <dbReference type="Rhea" id="RHEA:42708"/>
        <dbReference type="Rhea" id="RHEA-COMP:10188"/>
        <dbReference type="Rhea" id="RHEA-COMP:10189"/>
        <dbReference type="ChEBI" id="CHEBI:57856"/>
        <dbReference type="ChEBI" id="CHEBI:59789"/>
        <dbReference type="ChEBI" id="CHEBI:74269"/>
        <dbReference type="ChEBI" id="CHEBI:74480"/>
        <dbReference type="EC" id="2.1.1.33"/>
    </reaction>
</comment>
<dbReference type="HAMAP" id="MF_01057">
    <property type="entry name" value="tRNA_methyltr_TrmB"/>
    <property type="match status" value="1"/>
</dbReference>
<keyword evidence="5 9" id="KW-0949">S-adenosyl-L-methionine</keyword>
<name>A0A1N6DGL7_9GAMM</name>
<dbReference type="Gene3D" id="3.40.50.150">
    <property type="entry name" value="Vaccinia Virus protein VP39"/>
    <property type="match status" value="1"/>
</dbReference>
<dbReference type="GO" id="GO:0008176">
    <property type="term" value="F:tRNA (guanine(46)-N7)-methyltransferase activity"/>
    <property type="evidence" value="ECO:0007669"/>
    <property type="project" value="UniProtKB-UniRule"/>
</dbReference>
<gene>
    <name evidence="9" type="primary">trmB</name>
    <name evidence="10" type="ORF">SAMN05443662_0126</name>
</gene>
<dbReference type="STRING" id="364032.SAMN05443662_0126"/>
<dbReference type="Proteomes" id="UP000198461">
    <property type="component" value="Unassembled WGS sequence"/>
</dbReference>
<feature type="binding site" evidence="9">
    <location>
        <position position="90"/>
    </location>
    <ligand>
        <name>S-adenosyl-L-methionine</name>
        <dbReference type="ChEBI" id="CHEBI:59789"/>
    </ligand>
</feature>
<organism evidence="10 11">
    <name type="scientific">Sulfurivirga caldicuralii</name>
    <dbReference type="NCBI Taxonomy" id="364032"/>
    <lineage>
        <taxon>Bacteria</taxon>
        <taxon>Pseudomonadati</taxon>
        <taxon>Pseudomonadota</taxon>
        <taxon>Gammaproteobacteria</taxon>
        <taxon>Thiotrichales</taxon>
        <taxon>Piscirickettsiaceae</taxon>
        <taxon>Sulfurivirga</taxon>
    </lineage>
</organism>
<evidence type="ECO:0000256" key="3">
    <source>
        <dbReference type="ARBA" id="ARBA00022603"/>
    </source>
</evidence>
<comment type="function">
    <text evidence="2 9">Catalyzes the formation of N(7)-methylguanine at position 46 (m7G46) in tRNA.</text>
</comment>
<dbReference type="GO" id="GO:0043527">
    <property type="term" value="C:tRNA methyltransferase complex"/>
    <property type="evidence" value="ECO:0007669"/>
    <property type="project" value="TreeGrafter"/>
</dbReference>
<evidence type="ECO:0000256" key="6">
    <source>
        <dbReference type="ARBA" id="ARBA00022694"/>
    </source>
</evidence>
<dbReference type="InterPro" id="IPR029063">
    <property type="entry name" value="SAM-dependent_MTases_sf"/>
</dbReference>
<keyword evidence="4 9" id="KW-0808">Transferase</keyword>
<dbReference type="NCBIfam" id="TIGR00091">
    <property type="entry name" value="tRNA (guanosine(46)-N7)-methyltransferase TrmB"/>
    <property type="match status" value="1"/>
</dbReference>
<comment type="pathway">
    <text evidence="7 9">tRNA modification; N(7)-methylguanine-tRNA biosynthesis.</text>
</comment>
<dbReference type="EC" id="2.1.1.33" evidence="9"/>
<evidence type="ECO:0000256" key="4">
    <source>
        <dbReference type="ARBA" id="ARBA00022679"/>
    </source>
</evidence>
<keyword evidence="11" id="KW-1185">Reference proteome</keyword>
<keyword evidence="3 9" id="KW-0489">Methyltransferase</keyword>
<comment type="similarity">
    <text evidence="8 9">Belongs to the class I-like SAM-binding methyltransferase superfamily. TrmB family.</text>
</comment>
<evidence type="ECO:0000256" key="1">
    <source>
        <dbReference type="ARBA" id="ARBA00000142"/>
    </source>
</evidence>
<evidence type="ECO:0000256" key="2">
    <source>
        <dbReference type="ARBA" id="ARBA00003015"/>
    </source>
</evidence>
<dbReference type="PANTHER" id="PTHR23417">
    <property type="entry name" value="3-DEOXY-D-MANNO-OCTULOSONIC-ACID TRANSFERASE/TRNA GUANINE-N 7 - -METHYLTRANSFERASE"/>
    <property type="match status" value="1"/>
</dbReference>
<feature type="binding site" evidence="9">
    <location>
        <position position="117"/>
    </location>
    <ligand>
        <name>S-adenosyl-L-methionine</name>
        <dbReference type="ChEBI" id="CHEBI:59789"/>
    </ligand>
</feature>
<dbReference type="PROSITE" id="PS51625">
    <property type="entry name" value="SAM_MT_TRMB"/>
    <property type="match status" value="1"/>
</dbReference>
<dbReference type="AlphaFoldDB" id="A0A1N6DGL7"/>
<evidence type="ECO:0000313" key="10">
    <source>
        <dbReference type="EMBL" id="SIN69867.1"/>
    </source>
</evidence>
<evidence type="ECO:0000256" key="5">
    <source>
        <dbReference type="ARBA" id="ARBA00022691"/>
    </source>
</evidence>
<feature type="binding site" evidence="9">
    <location>
        <begin position="213"/>
        <end position="216"/>
    </location>
    <ligand>
        <name>substrate</name>
    </ligand>
</feature>
<evidence type="ECO:0000256" key="8">
    <source>
        <dbReference type="ARBA" id="ARBA00060767"/>
    </source>
</evidence>
<reference evidence="10 11" key="1">
    <citation type="submission" date="2016-11" db="EMBL/GenBank/DDBJ databases">
        <authorList>
            <person name="Jaros S."/>
            <person name="Januszkiewicz K."/>
            <person name="Wedrychowicz H."/>
        </authorList>
    </citation>
    <scope>NUCLEOTIDE SEQUENCE [LARGE SCALE GENOMIC DNA]</scope>
    <source>
        <strain evidence="10 11">DSM 17737</strain>
    </source>
</reference>
<dbReference type="InterPro" id="IPR055361">
    <property type="entry name" value="tRNA_methyltr_TrmB_bact"/>
</dbReference>
<dbReference type="RefSeq" id="WP_074200470.1">
    <property type="nucleotide sequence ID" value="NZ_FSRE01000001.1"/>
</dbReference>
<feature type="binding site" evidence="9">
    <location>
        <position position="65"/>
    </location>
    <ligand>
        <name>S-adenosyl-L-methionine</name>
        <dbReference type="ChEBI" id="CHEBI:59789"/>
    </ligand>
</feature>
<sequence length="234" mass="26834">MSEQGQTPGEIFRRGIKSFVLRQGRMTKGQQRAYDLLWPRYGVPYSPEPLDLAKLFGNNHPVWLEIGFGMGQSLAQMAEKRPQENFLGVEVHKPGVGALLMEVEKRGLTNVRVSNHDAVEVVRNQLPPESLAGIMVLFPDPWHKKRHHKRRLIQPPFVELLASRLQPGGLLHLATDWEDYAEQMLEVCDAEPSLENVAGPGQYHPRPDWRPLTKFEQRGQRLGHGVWDLIYRKR</sequence>
<evidence type="ECO:0000313" key="11">
    <source>
        <dbReference type="Proteomes" id="UP000198461"/>
    </source>
</evidence>
<dbReference type="FunFam" id="3.40.50.150:FF:000035">
    <property type="entry name" value="tRNA (guanine-N(7)-)-methyltransferase"/>
    <property type="match status" value="1"/>
</dbReference>
<evidence type="ECO:0000256" key="7">
    <source>
        <dbReference type="ARBA" id="ARBA00060552"/>
    </source>
</evidence>
<comment type="caution">
    <text evidence="9">Lacks conserved residue(s) required for the propagation of feature annotation.</text>
</comment>
<dbReference type="EMBL" id="FSRE01000001">
    <property type="protein sequence ID" value="SIN69867.1"/>
    <property type="molecule type" value="Genomic_DNA"/>
</dbReference>
<evidence type="ECO:0000256" key="9">
    <source>
        <dbReference type="HAMAP-Rule" id="MF_01057"/>
    </source>
</evidence>
<dbReference type="PANTHER" id="PTHR23417:SF14">
    <property type="entry name" value="PENTACOTRIPEPTIDE-REPEAT REGION OF PRORP DOMAIN-CONTAINING PROTEIN"/>
    <property type="match status" value="1"/>
</dbReference>
<dbReference type="InterPro" id="IPR003358">
    <property type="entry name" value="tRNA_(Gua-N-7)_MeTrfase_Trmb"/>
</dbReference>
<protein>
    <recommendedName>
        <fullName evidence="9">tRNA (guanine-N(7)-)-methyltransferase</fullName>
        <ecNumber evidence="9">2.1.1.33</ecNumber>
    </recommendedName>
    <alternativeName>
        <fullName evidence="9">tRNA (guanine(46)-N(7))-methyltransferase</fullName>
    </alternativeName>
    <alternativeName>
        <fullName evidence="9">tRNA(m7G46)-methyltransferase</fullName>
    </alternativeName>
</protein>
<dbReference type="SUPFAM" id="SSF53335">
    <property type="entry name" value="S-adenosyl-L-methionine-dependent methyltransferases"/>
    <property type="match status" value="1"/>
</dbReference>
<proteinExistence type="inferred from homology"/>
<keyword evidence="6 9" id="KW-0819">tRNA processing</keyword>
<dbReference type="Pfam" id="PF02390">
    <property type="entry name" value="Methyltransf_4"/>
    <property type="match status" value="1"/>
</dbReference>
<feature type="binding site" evidence="9">
    <location>
        <position position="176"/>
    </location>
    <ligand>
        <name>substrate</name>
    </ligand>
</feature>
<dbReference type="UniPathway" id="UPA00989"/>
<dbReference type="OrthoDB" id="9802090at2"/>